<dbReference type="Pfam" id="PF10290">
    <property type="entry name" value="YJL171C_Tos1_N"/>
    <property type="match status" value="1"/>
</dbReference>
<comment type="similarity">
    <text evidence="2">Belongs to the PGA52 family.</text>
</comment>
<dbReference type="EC" id="3.2.1.39" evidence="3"/>
<proteinExistence type="inferred from homology"/>
<dbReference type="STRING" id="98765.A0A2R6NVP8"/>
<keyword evidence="6" id="KW-0326">Glycosidase</keyword>
<keyword evidence="9" id="KW-1185">Reference proteome</keyword>
<keyword evidence="5" id="KW-0378">Hydrolase</keyword>
<dbReference type="Pfam" id="PF10287">
    <property type="entry name" value="YJL171C_Tos1_C"/>
    <property type="match status" value="1"/>
</dbReference>
<comment type="caution">
    <text evidence="8">The sequence shown here is derived from an EMBL/GenBank/DDBJ whole genome shotgun (WGS) entry which is preliminary data.</text>
</comment>
<keyword evidence="4" id="KW-0732">Signal</keyword>
<dbReference type="GO" id="GO:0071555">
    <property type="term" value="P:cell wall organization"/>
    <property type="evidence" value="ECO:0007669"/>
    <property type="project" value="UniProtKB-KW"/>
</dbReference>
<dbReference type="InterPro" id="IPR018805">
    <property type="entry name" value="YJL171C/Tos1_C"/>
</dbReference>
<dbReference type="PANTHER" id="PTHR31737">
    <property type="entry name" value="PROTEIN TOS1"/>
    <property type="match status" value="1"/>
</dbReference>
<evidence type="ECO:0000313" key="8">
    <source>
        <dbReference type="EMBL" id="PSR77370.1"/>
    </source>
</evidence>
<evidence type="ECO:0000313" key="9">
    <source>
        <dbReference type="Proteomes" id="UP000186601"/>
    </source>
</evidence>
<dbReference type="GO" id="GO:0042973">
    <property type="term" value="F:glucan endo-1,3-beta-D-glucosidase activity"/>
    <property type="evidence" value="ECO:0007669"/>
    <property type="project" value="UniProtKB-EC"/>
</dbReference>
<dbReference type="PANTHER" id="PTHR31737:SF2">
    <property type="entry name" value="PROTEIN TOS1"/>
    <property type="match status" value="1"/>
</dbReference>
<evidence type="ECO:0000256" key="1">
    <source>
        <dbReference type="ARBA" id="ARBA00000382"/>
    </source>
</evidence>
<dbReference type="EMBL" id="MLYV02000797">
    <property type="protein sequence ID" value="PSR77370.1"/>
    <property type="molecule type" value="Genomic_DNA"/>
</dbReference>
<keyword evidence="7" id="KW-0961">Cell wall biogenesis/degradation</keyword>
<dbReference type="Proteomes" id="UP000186601">
    <property type="component" value="Unassembled WGS sequence"/>
</dbReference>
<name>A0A2R6NVP8_9APHY</name>
<organism evidence="8 9">
    <name type="scientific">Hermanssonia centrifuga</name>
    <dbReference type="NCBI Taxonomy" id="98765"/>
    <lineage>
        <taxon>Eukaryota</taxon>
        <taxon>Fungi</taxon>
        <taxon>Dikarya</taxon>
        <taxon>Basidiomycota</taxon>
        <taxon>Agaricomycotina</taxon>
        <taxon>Agaricomycetes</taxon>
        <taxon>Polyporales</taxon>
        <taxon>Meruliaceae</taxon>
        <taxon>Hermanssonia</taxon>
    </lineage>
</organism>
<dbReference type="InterPro" id="IPR018807">
    <property type="entry name" value="YJL171C/Tos1_N"/>
</dbReference>
<evidence type="ECO:0000256" key="4">
    <source>
        <dbReference type="ARBA" id="ARBA00022729"/>
    </source>
</evidence>
<evidence type="ECO:0000256" key="6">
    <source>
        <dbReference type="ARBA" id="ARBA00023295"/>
    </source>
</evidence>
<dbReference type="AlphaFoldDB" id="A0A2R6NVP8"/>
<comment type="catalytic activity">
    <reaction evidence="1">
        <text>Hydrolysis of (1-&gt;3)-beta-D-glucosidic linkages in (1-&gt;3)-beta-D-glucans.</text>
        <dbReference type="EC" id="3.2.1.39"/>
    </reaction>
</comment>
<evidence type="ECO:0000256" key="2">
    <source>
        <dbReference type="ARBA" id="ARBA00006055"/>
    </source>
</evidence>
<dbReference type="OrthoDB" id="118256at2759"/>
<sequence length="359" mass="38236">MYTPLALIEAIASFALSAQAITPNNLVSTSLSGALSAVKYTSVGGSGSYNQVTNMLPGEWPSCNANPSCITAPKAVSGNLAPFDEDITVNFRGPMNLFNMAVYQPANTTAATWKRVSNWAANQQPDNMVFMNNLGGGNSGEWTICGGNSQSYANGDWTSTVATPNEELFPGNLPASKEINIMTGTTCASGSCEGFSRGTANEGWAGSKMFVVDFEMPEDPSSLPAIWALNGQVVRAAQYGCNCRGMGGDGGCGEIDIAETLVANSPQAISELYSFKGATGTGDGNYFPRPDNGRDTLAVIFDIKTDAISIVRLTKFDYTQTQLPRSLIDGYLTAPAKGISFATNQRRSERRSFFHRRAH</sequence>
<reference evidence="8 9" key="1">
    <citation type="submission" date="2018-02" db="EMBL/GenBank/DDBJ databases">
        <title>Genome sequence of the basidiomycete white-rot fungus Phlebia centrifuga.</title>
        <authorList>
            <person name="Granchi Z."/>
            <person name="Peng M."/>
            <person name="de Vries R.P."/>
            <person name="Hilden K."/>
            <person name="Makela M.R."/>
            <person name="Grigoriev I."/>
            <person name="Riley R."/>
        </authorList>
    </citation>
    <scope>NUCLEOTIDE SEQUENCE [LARGE SCALE GENOMIC DNA]</scope>
    <source>
        <strain evidence="8 9">FBCC195</strain>
    </source>
</reference>
<protein>
    <recommendedName>
        <fullName evidence="3">glucan endo-1,3-beta-D-glucosidase</fullName>
        <ecNumber evidence="3">3.2.1.39</ecNumber>
    </recommendedName>
</protein>
<gene>
    <name evidence="8" type="ORF">PHLCEN_2v7935</name>
</gene>
<evidence type="ECO:0000256" key="7">
    <source>
        <dbReference type="ARBA" id="ARBA00023316"/>
    </source>
</evidence>
<accession>A0A2R6NVP8</accession>
<evidence type="ECO:0000256" key="3">
    <source>
        <dbReference type="ARBA" id="ARBA00012780"/>
    </source>
</evidence>
<evidence type="ECO:0000256" key="5">
    <source>
        <dbReference type="ARBA" id="ARBA00022801"/>
    </source>
</evidence>